<dbReference type="RefSeq" id="XP_075079862.1">
    <property type="nucleotide sequence ID" value="XM_075223761.1"/>
</dbReference>
<protein>
    <submittedName>
        <fullName evidence="2">Uncharacterized protein LOC142165141</fullName>
    </submittedName>
</protein>
<gene>
    <name evidence="2" type="primary">LOC142165141</name>
</gene>
<reference evidence="2" key="2">
    <citation type="submission" date="2025-08" db="UniProtKB">
        <authorList>
            <consortium name="RefSeq"/>
        </authorList>
    </citation>
    <scope>IDENTIFICATION</scope>
    <source>
        <tissue evidence="2">Leaf</tissue>
    </source>
</reference>
<keyword evidence="1" id="KW-1185">Reference proteome</keyword>
<proteinExistence type="predicted"/>
<accession>A0AC58S4E6</accession>
<sequence>MCDRCQRTGAISRRHEFPLKGILEVEIFDIWGIDFMGPFPASNGHQYILVIVDYVSKWIEAVALPTNDAKVGVKQILEKIVSASRKDWASKIDDALWAYLTAYKTPISASLYKLVYGKACDLPIELEHKAYWAIKKLKFDMDLARKKWMLQLNELEEFRLHAYENAKLKLFPEKLKSRWSGAFEIVRVTKHGAIELKDPERNGIFLVNGQREMLGIAPGCSIHPSEDNNTHKGSDDKDEVGDEVMGTMAMVLLGANDDDEPGAAVNGHS</sequence>
<reference evidence="1" key="1">
    <citation type="journal article" date="2014" name="Nat. Commun.">
        <title>The tobacco genome sequence and its comparison with those of tomato and potato.</title>
        <authorList>
            <person name="Sierro N."/>
            <person name="Battey J.N."/>
            <person name="Ouadi S."/>
            <person name="Bakaher N."/>
            <person name="Bovet L."/>
            <person name="Willig A."/>
            <person name="Goepfert S."/>
            <person name="Peitsch M.C."/>
            <person name="Ivanov N.V."/>
        </authorList>
    </citation>
    <scope>NUCLEOTIDE SEQUENCE [LARGE SCALE GENOMIC DNA]</scope>
</reference>
<organism evidence="1 2">
    <name type="scientific">Nicotiana tabacum</name>
    <name type="common">Common tobacco</name>
    <dbReference type="NCBI Taxonomy" id="4097"/>
    <lineage>
        <taxon>Eukaryota</taxon>
        <taxon>Viridiplantae</taxon>
        <taxon>Streptophyta</taxon>
        <taxon>Embryophyta</taxon>
        <taxon>Tracheophyta</taxon>
        <taxon>Spermatophyta</taxon>
        <taxon>Magnoliopsida</taxon>
        <taxon>eudicotyledons</taxon>
        <taxon>Gunneridae</taxon>
        <taxon>Pentapetalae</taxon>
        <taxon>asterids</taxon>
        <taxon>lamiids</taxon>
        <taxon>Solanales</taxon>
        <taxon>Solanaceae</taxon>
        <taxon>Nicotianoideae</taxon>
        <taxon>Nicotianeae</taxon>
        <taxon>Nicotiana</taxon>
    </lineage>
</organism>
<name>A0AC58S4E6_TOBAC</name>
<evidence type="ECO:0000313" key="2">
    <source>
        <dbReference type="RefSeq" id="XP_075079862.1"/>
    </source>
</evidence>
<evidence type="ECO:0000313" key="1">
    <source>
        <dbReference type="Proteomes" id="UP000790787"/>
    </source>
</evidence>
<dbReference type="Proteomes" id="UP000790787">
    <property type="component" value="Chromosome 10"/>
</dbReference>